<dbReference type="Proteomes" id="UP000216024">
    <property type="component" value="Unassembled WGS sequence"/>
</dbReference>
<dbReference type="Pfam" id="PF00483">
    <property type="entry name" value="NTP_transferase"/>
    <property type="match status" value="1"/>
</dbReference>
<evidence type="ECO:0000313" key="5">
    <source>
        <dbReference type="EMBL" id="PAB58789.1"/>
    </source>
</evidence>
<reference evidence="5 6" key="1">
    <citation type="submission" date="2017-06" db="EMBL/GenBank/DDBJ databases">
        <title>Draft genome sequence of anaerobic fermentative bacterium Anaeromicrobium sediminis DY2726D isolated from West Pacific Ocean sediments.</title>
        <authorList>
            <person name="Zeng X."/>
        </authorList>
    </citation>
    <scope>NUCLEOTIDE SEQUENCE [LARGE SCALE GENOMIC DNA]</scope>
    <source>
        <strain evidence="5 6">DY2726D</strain>
    </source>
</reference>
<dbReference type="GO" id="GO:0008878">
    <property type="term" value="F:glucose-1-phosphate adenylyltransferase activity"/>
    <property type="evidence" value="ECO:0007669"/>
    <property type="project" value="InterPro"/>
</dbReference>
<dbReference type="Pfam" id="PF24894">
    <property type="entry name" value="Hexapep_GlmU"/>
    <property type="match status" value="1"/>
</dbReference>
<dbReference type="InterPro" id="IPR011004">
    <property type="entry name" value="Trimer_LpxA-like_sf"/>
</dbReference>
<dbReference type="NCBIfam" id="TIGR02092">
    <property type="entry name" value="glgD"/>
    <property type="match status" value="1"/>
</dbReference>
<dbReference type="InterPro" id="IPR005835">
    <property type="entry name" value="NTP_transferase_dom"/>
</dbReference>
<dbReference type="PANTHER" id="PTHR43523">
    <property type="entry name" value="GLUCOSE-1-PHOSPHATE ADENYLYLTRANSFERASE-RELATED"/>
    <property type="match status" value="1"/>
</dbReference>
<dbReference type="InterPro" id="IPR011831">
    <property type="entry name" value="ADP-Glc_PPase"/>
</dbReference>
<protein>
    <submittedName>
        <fullName evidence="5">Glucose-1-phosphate adenylyltransferase subunit GlgD</fullName>
    </submittedName>
</protein>
<keyword evidence="6" id="KW-1185">Reference proteome</keyword>
<dbReference type="OrthoDB" id="9801810at2"/>
<dbReference type="CDD" id="cd04651">
    <property type="entry name" value="LbH_G1P_AT_C"/>
    <property type="match status" value="1"/>
</dbReference>
<dbReference type="RefSeq" id="WP_095134143.1">
    <property type="nucleotide sequence ID" value="NZ_NIBG01000011.1"/>
</dbReference>
<gene>
    <name evidence="5" type="primary">glgD</name>
    <name evidence="5" type="ORF">CCE28_12900</name>
</gene>
<dbReference type="AlphaFoldDB" id="A0A267MGT9"/>
<proteinExistence type="inferred from homology"/>
<keyword evidence="2" id="KW-0320">Glycogen biosynthesis</keyword>
<name>A0A267MGT9_9FIRM</name>
<evidence type="ECO:0000256" key="1">
    <source>
        <dbReference type="ARBA" id="ARBA00010443"/>
    </source>
</evidence>
<dbReference type="SUPFAM" id="SSF51161">
    <property type="entry name" value="Trimeric LpxA-like enzymes"/>
    <property type="match status" value="1"/>
</dbReference>
<dbReference type="EMBL" id="NIBG01000011">
    <property type="protein sequence ID" value="PAB58789.1"/>
    <property type="molecule type" value="Genomic_DNA"/>
</dbReference>
<dbReference type="CDD" id="cd02508">
    <property type="entry name" value="ADP_Glucose_PP"/>
    <property type="match status" value="1"/>
</dbReference>
<keyword evidence="5" id="KW-0548">Nucleotidyltransferase</keyword>
<evidence type="ECO:0000313" key="6">
    <source>
        <dbReference type="Proteomes" id="UP000216024"/>
    </source>
</evidence>
<dbReference type="GO" id="GO:0005978">
    <property type="term" value="P:glycogen biosynthetic process"/>
    <property type="evidence" value="ECO:0007669"/>
    <property type="project" value="UniProtKB-KW"/>
</dbReference>
<dbReference type="Gene3D" id="3.90.550.10">
    <property type="entry name" value="Spore Coat Polysaccharide Biosynthesis Protein SpsA, Chain A"/>
    <property type="match status" value="1"/>
</dbReference>
<evidence type="ECO:0000259" key="3">
    <source>
        <dbReference type="Pfam" id="PF00483"/>
    </source>
</evidence>
<comment type="caution">
    <text evidence="5">The sequence shown here is derived from an EMBL/GenBank/DDBJ whole genome shotgun (WGS) entry which is preliminary data.</text>
</comment>
<dbReference type="InterPro" id="IPR029044">
    <property type="entry name" value="Nucleotide-diphossugar_trans"/>
</dbReference>
<evidence type="ECO:0000256" key="2">
    <source>
        <dbReference type="ARBA" id="ARBA00023056"/>
    </source>
</evidence>
<dbReference type="PANTHER" id="PTHR43523:SF6">
    <property type="entry name" value="GLYCOGEN BIOSYNTHESIS PROTEIN GLGD"/>
    <property type="match status" value="1"/>
</dbReference>
<organism evidence="5 6">
    <name type="scientific">Anaeromicrobium sediminis</name>
    <dbReference type="NCBI Taxonomy" id="1478221"/>
    <lineage>
        <taxon>Bacteria</taxon>
        <taxon>Bacillati</taxon>
        <taxon>Bacillota</taxon>
        <taxon>Clostridia</taxon>
        <taxon>Peptostreptococcales</taxon>
        <taxon>Thermotaleaceae</taxon>
        <taxon>Anaeromicrobium</taxon>
    </lineage>
</organism>
<dbReference type="SUPFAM" id="SSF53448">
    <property type="entry name" value="Nucleotide-diphospho-sugar transferases"/>
    <property type="match status" value="1"/>
</dbReference>
<keyword evidence="5" id="KW-0808">Transferase</keyword>
<dbReference type="InterPro" id="IPR011832">
    <property type="entry name" value="GlgDAde_trans"/>
</dbReference>
<feature type="domain" description="Glucose-1-phosphate adenylyltransferase/Bifunctional protein GlmU-like C-terminal hexapeptide" evidence="4">
    <location>
        <begin position="280"/>
        <end position="359"/>
    </location>
</feature>
<feature type="domain" description="Nucleotidyl transferase" evidence="3">
    <location>
        <begin position="19"/>
        <end position="207"/>
    </location>
</feature>
<accession>A0A267MGT9</accession>
<dbReference type="InterPro" id="IPR056818">
    <property type="entry name" value="GlmU/GlgC-like_hexapep"/>
</dbReference>
<comment type="similarity">
    <text evidence="1">Belongs to the bacterial/plant glucose-1-phosphate adenylyltransferase family.</text>
</comment>
<evidence type="ECO:0000259" key="4">
    <source>
        <dbReference type="Pfam" id="PF24894"/>
    </source>
</evidence>
<dbReference type="Gene3D" id="2.160.10.10">
    <property type="entry name" value="Hexapeptide repeat proteins"/>
    <property type="match status" value="1"/>
</dbReference>
<sequence>MKDLMGIINLSENEEEIKEITYNRPTATVPIGGRYRVIDFILSNMVNAGIHNISIFTQGKSRSLMDHIGTGKPWDLDRKNDGLFVLNPVVNVNDVITHKGDLENFKNHLDYIKYSNQEYVLLSRSYMICNIDFKEALQYHKESGSDITIVYKKMINNNKRFLGRNSLNIDENGRVISIGRNAGNRRYYNISMEMYLMKKELFLDIIQDSLTLGDSQYLKQAIFQRLDTLNVNGYPYEGYLACINSIQNYYETSMDILDIDVSRELFHKRGSIYTKTKDEPPAKYTDDSKVSNSVVANGCIIEGIVENCIIGRGVKIKKGAVVKDSIIMQKSIIEDGSYIKNAILDKYVHITENNMLAGDRKNPLVIKKGIKI</sequence>